<keyword evidence="1" id="KW-0732">Signal</keyword>
<dbReference type="EMBL" id="JAHRIQ010047221">
    <property type="protein sequence ID" value="MEQ2236330.1"/>
    <property type="molecule type" value="Genomic_DNA"/>
</dbReference>
<gene>
    <name evidence="2" type="ORF">ILYODFUR_011589</name>
</gene>
<keyword evidence="3" id="KW-1185">Reference proteome</keyword>
<proteinExistence type="predicted"/>
<feature type="chain" id="PRO_5046553491" evidence="1">
    <location>
        <begin position="29"/>
        <end position="151"/>
    </location>
</feature>
<evidence type="ECO:0000256" key="1">
    <source>
        <dbReference type="SAM" id="SignalP"/>
    </source>
</evidence>
<evidence type="ECO:0000313" key="3">
    <source>
        <dbReference type="Proteomes" id="UP001482620"/>
    </source>
</evidence>
<accession>A0ABV0TVL2</accession>
<comment type="caution">
    <text evidence="2">The sequence shown here is derived from an EMBL/GenBank/DDBJ whole genome shotgun (WGS) entry which is preliminary data.</text>
</comment>
<protein>
    <submittedName>
        <fullName evidence="2">Uncharacterized protein</fullName>
    </submittedName>
</protein>
<sequence length="151" mass="16572">MAKYDVGEKDSSILPILSLLCFISLSSSAEIHHIQPNRVLSQMTAVLRAQTQAAELMGRPPGTKPQRFKEGKVKKARKRNLMFQHQNLQPPCLKSQKSGEAAKSPSHARLSSSMLGALSFRVIKHTVLHALNSCSHSALMDKVSKATSQDI</sequence>
<evidence type="ECO:0000313" key="2">
    <source>
        <dbReference type="EMBL" id="MEQ2236330.1"/>
    </source>
</evidence>
<reference evidence="2 3" key="1">
    <citation type="submission" date="2021-06" db="EMBL/GenBank/DDBJ databases">
        <authorList>
            <person name="Palmer J.M."/>
        </authorList>
    </citation>
    <scope>NUCLEOTIDE SEQUENCE [LARGE SCALE GENOMIC DNA]</scope>
    <source>
        <strain evidence="3">if_2019</strain>
        <tissue evidence="2">Muscle</tissue>
    </source>
</reference>
<dbReference type="Proteomes" id="UP001482620">
    <property type="component" value="Unassembled WGS sequence"/>
</dbReference>
<name>A0ABV0TVL2_9TELE</name>
<organism evidence="2 3">
    <name type="scientific">Ilyodon furcidens</name>
    <name type="common">goldbreast splitfin</name>
    <dbReference type="NCBI Taxonomy" id="33524"/>
    <lineage>
        <taxon>Eukaryota</taxon>
        <taxon>Metazoa</taxon>
        <taxon>Chordata</taxon>
        <taxon>Craniata</taxon>
        <taxon>Vertebrata</taxon>
        <taxon>Euteleostomi</taxon>
        <taxon>Actinopterygii</taxon>
        <taxon>Neopterygii</taxon>
        <taxon>Teleostei</taxon>
        <taxon>Neoteleostei</taxon>
        <taxon>Acanthomorphata</taxon>
        <taxon>Ovalentaria</taxon>
        <taxon>Atherinomorphae</taxon>
        <taxon>Cyprinodontiformes</taxon>
        <taxon>Goodeidae</taxon>
        <taxon>Ilyodon</taxon>
    </lineage>
</organism>
<feature type="signal peptide" evidence="1">
    <location>
        <begin position="1"/>
        <end position="28"/>
    </location>
</feature>